<dbReference type="RefSeq" id="WP_019821076.1">
    <property type="nucleotide sequence ID" value="NZ_AJZD02000183.1"/>
</dbReference>
<keyword evidence="1" id="KW-0805">Transcription regulation</keyword>
<dbReference type="OrthoDB" id="9798934at2"/>
<dbReference type="SMART" id="SM00354">
    <property type="entry name" value="HTH_LACI"/>
    <property type="match status" value="1"/>
</dbReference>
<dbReference type="Gene3D" id="3.40.50.2300">
    <property type="match status" value="2"/>
</dbReference>
<evidence type="ECO:0000256" key="1">
    <source>
        <dbReference type="ARBA" id="ARBA00023015"/>
    </source>
</evidence>
<keyword evidence="3" id="KW-0804">Transcription</keyword>
<dbReference type="EMBL" id="AJZD02000183">
    <property type="protein sequence ID" value="OEF92958.1"/>
    <property type="molecule type" value="Genomic_DNA"/>
</dbReference>
<dbReference type="InterPro" id="IPR046335">
    <property type="entry name" value="LacI/GalR-like_sensor"/>
</dbReference>
<dbReference type="Pfam" id="PF13377">
    <property type="entry name" value="Peripla_BP_3"/>
    <property type="match status" value="1"/>
</dbReference>
<dbReference type="InterPro" id="IPR010982">
    <property type="entry name" value="Lambda_DNA-bd_dom_sf"/>
</dbReference>
<dbReference type="InterPro" id="IPR028082">
    <property type="entry name" value="Peripla_BP_I"/>
</dbReference>
<feature type="domain" description="HTH lacI-type" evidence="4">
    <location>
        <begin position="2"/>
        <end position="56"/>
    </location>
</feature>
<evidence type="ECO:0000259" key="4">
    <source>
        <dbReference type="PROSITE" id="PS50932"/>
    </source>
</evidence>
<protein>
    <submittedName>
        <fullName evidence="5">LacI family transcriptional regulator</fullName>
    </submittedName>
</protein>
<dbReference type="InterPro" id="IPR000843">
    <property type="entry name" value="HTH_LacI"/>
</dbReference>
<dbReference type="PANTHER" id="PTHR30146:SF109">
    <property type="entry name" value="HTH-TYPE TRANSCRIPTIONAL REGULATOR GALS"/>
    <property type="match status" value="1"/>
</dbReference>
<dbReference type="Pfam" id="PF00356">
    <property type="entry name" value="LacI"/>
    <property type="match status" value="1"/>
</dbReference>
<dbReference type="Proteomes" id="UP000094802">
    <property type="component" value="Unassembled WGS sequence"/>
</dbReference>
<dbReference type="GO" id="GO:0003700">
    <property type="term" value="F:DNA-binding transcription factor activity"/>
    <property type="evidence" value="ECO:0007669"/>
    <property type="project" value="TreeGrafter"/>
</dbReference>
<organism evidence="5 6">
    <name type="scientific">Vibrio splendidus 12E03</name>
    <dbReference type="NCBI Taxonomy" id="1191305"/>
    <lineage>
        <taxon>Bacteria</taxon>
        <taxon>Pseudomonadati</taxon>
        <taxon>Pseudomonadota</taxon>
        <taxon>Gammaproteobacteria</taxon>
        <taxon>Vibrionales</taxon>
        <taxon>Vibrionaceae</taxon>
        <taxon>Vibrio</taxon>
    </lineage>
</organism>
<evidence type="ECO:0000313" key="6">
    <source>
        <dbReference type="Proteomes" id="UP000094802"/>
    </source>
</evidence>
<dbReference type="SUPFAM" id="SSF53822">
    <property type="entry name" value="Periplasmic binding protein-like I"/>
    <property type="match status" value="1"/>
</dbReference>
<dbReference type="CDD" id="cd01392">
    <property type="entry name" value="HTH_LacI"/>
    <property type="match status" value="1"/>
</dbReference>
<dbReference type="PROSITE" id="PS50932">
    <property type="entry name" value="HTH_LACI_2"/>
    <property type="match status" value="1"/>
</dbReference>
<proteinExistence type="predicted"/>
<reference evidence="5 6" key="1">
    <citation type="journal article" date="2012" name="Science">
        <title>Ecological populations of bacteria act as socially cohesive units of antibiotic production and resistance.</title>
        <authorList>
            <person name="Cordero O.X."/>
            <person name="Wildschutte H."/>
            <person name="Kirkup B."/>
            <person name="Proehl S."/>
            <person name="Ngo L."/>
            <person name="Hussain F."/>
            <person name="Le Roux F."/>
            <person name="Mincer T."/>
            <person name="Polz M.F."/>
        </authorList>
    </citation>
    <scope>NUCLEOTIDE SEQUENCE [LARGE SCALE GENOMIC DNA]</scope>
    <source>
        <strain evidence="5 6">12E03</strain>
    </source>
</reference>
<name>A0A1E5FRC5_VIBSP</name>
<dbReference type="AlphaFoldDB" id="A0A1E5FRC5"/>
<evidence type="ECO:0000256" key="2">
    <source>
        <dbReference type="ARBA" id="ARBA00023125"/>
    </source>
</evidence>
<accession>A0A1E5FRC5</accession>
<dbReference type="GO" id="GO:0000976">
    <property type="term" value="F:transcription cis-regulatory region binding"/>
    <property type="evidence" value="ECO:0007669"/>
    <property type="project" value="TreeGrafter"/>
</dbReference>
<dbReference type="PANTHER" id="PTHR30146">
    <property type="entry name" value="LACI-RELATED TRANSCRIPTIONAL REPRESSOR"/>
    <property type="match status" value="1"/>
</dbReference>
<dbReference type="SUPFAM" id="SSF47413">
    <property type="entry name" value="lambda repressor-like DNA-binding domains"/>
    <property type="match status" value="1"/>
</dbReference>
<evidence type="ECO:0000256" key="3">
    <source>
        <dbReference type="ARBA" id="ARBA00023163"/>
    </source>
</evidence>
<sequence>MITIKEVSELAQVSQSTVSRALNGHPTVKEANREKVFKAIEQLGYKPNAFAQALASSRSNSIGMLVGSLDGPFYGPLMHTAEDTVRQNNIHLIVTSGQESRTKELDSIQFLQSKLVDGLIVHSDKLSDDELIKIAKDSETMIVLNRFIPEISDRCIYIDNELGGYLATKHLLENGHKKVACITGQLSKVDSRDRFQGYRNALLEFGIEYDAGLFVEGRFDHQGNHEAARRLLDRDPEITAIFCQNDNIALAVYDVAAERNLIIGRDLSVVGFDNDTHSQHIRPRLSTVDFPVHEMGEEAAKGVLSLINKRDYPLKHKLTPTLIVRESVAKL</sequence>
<dbReference type="Gene3D" id="1.10.260.40">
    <property type="entry name" value="lambda repressor-like DNA-binding domains"/>
    <property type="match status" value="1"/>
</dbReference>
<comment type="caution">
    <text evidence="5">The sequence shown here is derived from an EMBL/GenBank/DDBJ whole genome shotgun (WGS) entry which is preliminary data.</text>
</comment>
<evidence type="ECO:0000313" key="5">
    <source>
        <dbReference type="EMBL" id="OEF92958.1"/>
    </source>
</evidence>
<keyword evidence="2" id="KW-0238">DNA-binding</keyword>
<gene>
    <name evidence="5" type="ORF">A142_06030</name>
</gene>
<dbReference type="CDD" id="cd06270">
    <property type="entry name" value="PBP1_GalS-like"/>
    <property type="match status" value="1"/>
</dbReference>